<dbReference type="AlphaFoldDB" id="A0A7J3M2C8"/>
<comment type="caution">
    <text evidence="1">The sequence shown here is derived from an EMBL/GenBank/DDBJ whole genome shotgun (WGS) entry which is preliminary data.</text>
</comment>
<dbReference type="InterPro" id="IPR052045">
    <property type="entry name" value="Sulfur_Carrier/Prot_Modifier"/>
</dbReference>
<name>A0A7J3M2C8_ARCFL</name>
<dbReference type="EMBL" id="DSYZ01000092">
    <property type="protein sequence ID" value="HGT83033.1"/>
    <property type="molecule type" value="Genomic_DNA"/>
</dbReference>
<protein>
    <submittedName>
        <fullName evidence="1">MoaD family protein</fullName>
    </submittedName>
</protein>
<dbReference type="PANTHER" id="PTHR38031:SF1">
    <property type="entry name" value="SULFUR CARRIER PROTEIN CYSO"/>
    <property type="match status" value="1"/>
</dbReference>
<accession>A0A7J3M2C8</accession>
<evidence type="ECO:0000313" key="1">
    <source>
        <dbReference type="EMBL" id="HGT83033.1"/>
    </source>
</evidence>
<organism evidence="1">
    <name type="scientific">Archaeoglobus fulgidus</name>
    <dbReference type="NCBI Taxonomy" id="2234"/>
    <lineage>
        <taxon>Archaea</taxon>
        <taxon>Methanobacteriati</taxon>
        <taxon>Methanobacteriota</taxon>
        <taxon>Archaeoglobi</taxon>
        <taxon>Archaeoglobales</taxon>
        <taxon>Archaeoglobaceae</taxon>
        <taxon>Archaeoglobus</taxon>
    </lineage>
</organism>
<sequence length="86" mass="9633">MPRVKLFAMFRESAGKSELEIGGRNLGEVLEKLCNEFPKLRTLFFEEGKLRETVHIMVNGKHFRGDLGIEVKDSDVIAIFPPVSGG</sequence>
<reference evidence="1" key="1">
    <citation type="journal article" date="2020" name="mSystems">
        <title>Genome- and Community-Level Interaction Insights into Carbon Utilization and Element Cycling Functions of Hydrothermarchaeota in Hydrothermal Sediment.</title>
        <authorList>
            <person name="Zhou Z."/>
            <person name="Liu Y."/>
            <person name="Xu W."/>
            <person name="Pan J."/>
            <person name="Luo Z.H."/>
            <person name="Li M."/>
        </authorList>
    </citation>
    <scope>NUCLEOTIDE SEQUENCE [LARGE SCALE GENOMIC DNA]</scope>
    <source>
        <strain evidence="1">SpSt-587</strain>
    </source>
</reference>
<dbReference type="SUPFAM" id="SSF54285">
    <property type="entry name" value="MoaD/ThiS"/>
    <property type="match status" value="1"/>
</dbReference>
<dbReference type="NCBIfam" id="NF041918">
    <property type="entry name" value="SAMP1"/>
    <property type="match status" value="1"/>
</dbReference>
<dbReference type="Gene3D" id="3.10.20.30">
    <property type="match status" value="1"/>
</dbReference>
<dbReference type="NCBIfam" id="TIGR01687">
    <property type="entry name" value="moaD_arch"/>
    <property type="match status" value="1"/>
</dbReference>
<dbReference type="CDD" id="cd17040">
    <property type="entry name" value="Ubl_MoaD_like"/>
    <property type="match status" value="1"/>
</dbReference>
<dbReference type="InterPro" id="IPR054834">
    <property type="entry name" value="SAMP1_3"/>
</dbReference>
<dbReference type="Pfam" id="PF02597">
    <property type="entry name" value="ThiS"/>
    <property type="match status" value="1"/>
</dbReference>
<dbReference type="InterPro" id="IPR003749">
    <property type="entry name" value="ThiS/MoaD-like"/>
</dbReference>
<dbReference type="InterPro" id="IPR012675">
    <property type="entry name" value="Beta-grasp_dom_sf"/>
</dbReference>
<proteinExistence type="predicted"/>
<dbReference type="PANTHER" id="PTHR38031">
    <property type="entry name" value="SULFUR CARRIER PROTEIN SLR0821-RELATED"/>
    <property type="match status" value="1"/>
</dbReference>
<dbReference type="InterPro" id="IPR016155">
    <property type="entry name" value="Mopterin_synth/thiamin_S_b"/>
</dbReference>
<dbReference type="InterPro" id="IPR010038">
    <property type="entry name" value="MoaD_arc-typ"/>
</dbReference>
<gene>
    <name evidence="1" type="ORF">ENT52_04825</name>
</gene>